<gene>
    <name evidence="2" type="ORF">S01H1_37505</name>
</gene>
<reference evidence="2" key="1">
    <citation type="journal article" date="2014" name="Front. Microbiol.">
        <title>High frequency of phylogenetically diverse reductive dehalogenase-homologous genes in deep subseafloor sedimentary metagenomes.</title>
        <authorList>
            <person name="Kawai M."/>
            <person name="Futagami T."/>
            <person name="Toyoda A."/>
            <person name="Takaki Y."/>
            <person name="Nishi S."/>
            <person name="Hori S."/>
            <person name="Arai W."/>
            <person name="Tsubouchi T."/>
            <person name="Morono Y."/>
            <person name="Uchiyama I."/>
            <person name="Ito T."/>
            <person name="Fujiyama A."/>
            <person name="Inagaki F."/>
            <person name="Takami H."/>
        </authorList>
    </citation>
    <scope>NUCLEOTIDE SEQUENCE</scope>
    <source>
        <strain evidence="2">Expedition CK06-06</strain>
    </source>
</reference>
<evidence type="ECO:0000259" key="1">
    <source>
        <dbReference type="SMART" id="SM01043"/>
    </source>
</evidence>
<comment type="caution">
    <text evidence="2">The sequence shown here is derived from an EMBL/GenBank/DDBJ whole genome shotgun (WGS) entry which is preliminary data.</text>
</comment>
<accession>X0V3I8</accession>
<organism evidence="2">
    <name type="scientific">marine sediment metagenome</name>
    <dbReference type="NCBI Taxonomy" id="412755"/>
    <lineage>
        <taxon>unclassified sequences</taxon>
        <taxon>metagenomes</taxon>
        <taxon>ecological metagenomes</taxon>
    </lineage>
</organism>
<proteinExistence type="predicted"/>
<dbReference type="InterPro" id="IPR019734">
    <property type="entry name" value="TPR_rpt"/>
</dbReference>
<name>X0V3I8_9ZZZZ</name>
<dbReference type="PANTHER" id="PTHR35807">
    <property type="entry name" value="TRANSCRIPTIONAL REGULATOR REDD-RELATED"/>
    <property type="match status" value="1"/>
</dbReference>
<sequence length="123" mass="14284">GLNSPFYRGPFGIDFYSEWLEGERRRLEDMCVRALSRLAEYERQRGNHLEAVSLYEKAVGLDPLNESLWYQMIDTHSDAGQLEMATRCYRQYADTVRDQLREEPAAALTDLYNRLCTSLATSH</sequence>
<protein>
    <recommendedName>
        <fullName evidence="1">Bacterial transcriptional activator domain-containing protein</fullName>
    </recommendedName>
</protein>
<dbReference type="InterPro" id="IPR051677">
    <property type="entry name" value="AfsR-DnrI-RedD_regulator"/>
</dbReference>
<feature type="domain" description="Bacterial transcriptional activator" evidence="1">
    <location>
        <begin position="6"/>
        <end position="116"/>
    </location>
</feature>
<dbReference type="PROSITE" id="PS50005">
    <property type="entry name" value="TPR"/>
    <property type="match status" value="1"/>
</dbReference>
<dbReference type="AlphaFoldDB" id="X0V3I8"/>
<dbReference type="InterPro" id="IPR005158">
    <property type="entry name" value="BTAD"/>
</dbReference>
<dbReference type="InterPro" id="IPR011990">
    <property type="entry name" value="TPR-like_helical_dom_sf"/>
</dbReference>
<dbReference type="EMBL" id="BARS01023563">
    <property type="protein sequence ID" value="GAG12675.1"/>
    <property type="molecule type" value="Genomic_DNA"/>
</dbReference>
<dbReference type="SMART" id="SM01043">
    <property type="entry name" value="BTAD"/>
    <property type="match status" value="1"/>
</dbReference>
<dbReference type="Gene3D" id="1.25.40.10">
    <property type="entry name" value="Tetratricopeptide repeat domain"/>
    <property type="match status" value="1"/>
</dbReference>
<feature type="non-terminal residue" evidence="2">
    <location>
        <position position="1"/>
    </location>
</feature>
<dbReference type="Pfam" id="PF03704">
    <property type="entry name" value="BTAD"/>
    <property type="match status" value="1"/>
</dbReference>
<evidence type="ECO:0000313" key="2">
    <source>
        <dbReference type="EMBL" id="GAG12675.1"/>
    </source>
</evidence>
<dbReference type="SUPFAM" id="SSF48452">
    <property type="entry name" value="TPR-like"/>
    <property type="match status" value="1"/>
</dbReference>